<dbReference type="Proteomes" id="UP001185092">
    <property type="component" value="Unassembled WGS sequence"/>
</dbReference>
<dbReference type="RefSeq" id="WP_309937409.1">
    <property type="nucleotide sequence ID" value="NZ_AP025305.1"/>
</dbReference>
<reference evidence="3" key="1">
    <citation type="submission" date="2023-07" db="EMBL/GenBank/DDBJ databases">
        <title>Genomic Encyclopedia of Type Strains, Phase IV (KMG-IV): sequencing the most valuable type-strain genomes for metagenomic binning, comparative biology and taxonomic classification.</title>
        <authorList>
            <person name="Goeker M."/>
        </authorList>
    </citation>
    <scope>NUCLEOTIDE SEQUENCE</scope>
    <source>
        <strain evidence="3">DSM 26174</strain>
    </source>
</reference>
<dbReference type="Gene3D" id="1.20.5.340">
    <property type="match status" value="1"/>
</dbReference>
<feature type="region of interest" description="Disordered" evidence="1">
    <location>
        <begin position="90"/>
        <end position="113"/>
    </location>
</feature>
<feature type="chain" id="PRO_5041902489" evidence="2">
    <location>
        <begin position="25"/>
        <end position="204"/>
    </location>
</feature>
<feature type="signal peptide" evidence="2">
    <location>
        <begin position="1"/>
        <end position="24"/>
    </location>
</feature>
<protein>
    <submittedName>
        <fullName evidence="3">Uncharacterized protein YlxW (UPF0749 family)</fullName>
    </submittedName>
</protein>
<evidence type="ECO:0000256" key="2">
    <source>
        <dbReference type="SAM" id="SignalP"/>
    </source>
</evidence>
<sequence length="204" mass="22833">MMKKVILAIGLLFAIGLFGQSAQAQSLSKKEKKEWKKKLKSLTPEAYKQLTEDYAALKSKITDLDNQVDDLEGQLSDKSSELARKNNRISDLEDQLSSASASSSSTGSSKSGSKVDMNGIVFKVQIGAFRKKDLSKYFDNNENFGGEYGDDGEQKITLGVFRDYWEANTFKKYLREMGVKDAWIVSYKDGKRVPIKDVLEGVMK</sequence>
<comment type="caution">
    <text evidence="3">The sequence shown here is derived from an EMBL/GenBank/DDBJ whole genome shotgun (WGS) entry which is preliminary data.</text>
</comment>
<keyword evidence="4" id="KW-1185">Reference proteome</keyword>
<dbReference type="AlphaFoldDB" id="A0AAE4BRL4"/>
<keyword evidence="2" id="KW-0732">Signal</keyword>
<evidence type="ECO:0000313" key="3">
    <source>
        <dbReference type="EMBL" id="MDR6237940.1"/>
    </source>
</evidence>
<evidence type="ECO:0000256" key="1">
    <source>
        <dbReference type="SAM" id="MobiDB-lite"/>
    </source>
</evidence>
<gene>
    <name evidence="3" type="ORF">HNQ88_000916</name>
</gene>
<evidence type="ECO:0000313" key="4">
    <source>
        <dbReference type="Proteomes" id="UP001185092"/>
    </source>
</evidence>
<organism evidence="3 4">
    <name type="scientific">Aureibacter tunicatorum</name>
    <dbReference type="NCBI Taxonomy" id="866807"/>
    <lineage>
        <taxon>Bacteria</taxon>
        <taxon>Pseudomonadati</taxon>
        <taxon>Bacteroidota</taxon>
        <taxon>Cytophagia</taxon>
        <taxon>Cytophagales</taxon>
        <taxon>Persicobacteraceae</taxon>
        <taxon>Aureibacter</taxon>
    </lineage>
</organism>
<feature type="compositionally biased region" description="Low complexity" evidence="1">
    <location>
        <begin position="97"/>
        <end position="113"/>
    </location>
</feature>
<proteinExistence type="predicted"/>
<accession>A0AAE4BRL4</accession>
<dbReference type="EMBL" id="JAVDQD010000001">
    <property type="protein sequence ID" value="MDR6237940.1"/>
    <property type="molecule type" value="Genomic_DNA"/>
</dbReference>
<name>A0AAE4BRL4_9BACT</name>